<dbReference type="AlphaFoldDB" id="A0ABD1ZL47"/>
<accession>A0ABD1ZL47</accession>
<protein>
    <submittedName>
        <fullName evidence="2">Uncharacterized protein</fullName>
    </submittedName>
</protein>
<name>A0ABD1ZL47_9MARC</name>
<dbReference type="Proteomes" id="UP001605036">
    <property type="component" value="Unassembled WGS sequence"/>
</dbReference>
<dbReference type="EMBL" id="JBHFFA010000001">
    <property type="protein sequence ID" value="KAL2651680.1"/>
    <property type="molecule type" value="Genomic_DNA"/>
</dbReference>
<comment type="caution">
    <text evidence="2">The sequence shown here is derived from an EMBL/GenBank/DDBJ whole genome shotgun (WGS) entry which is preliminary data.</text>
</comment>
<sequence length="92" mass="9847">MLLPCPGLLQSGYGVLVFALTAFRKISRTMGGNRHRWPLTGDSVGRSICKDVQGISSFYPGSAFQQMSDPSSVDAADPPRGRRPSLGSSEAF</sequence>
<keyword evidence="3" id="KW-1185">Reference proteome</keyword>
<evidence type="ECO:0000313" key="3">
    <source>
        <dbReference type="Proteomes" id="UP001605036"/>
    </source>
</evidence>
<feature type="region of interest" description="Disordered" evidence="1">
    <location>
        <begin position="63"/>
        <end position="92"/>
    </location>
</feature>
<evidence type="ECO:0000256" key="1">
    <source>
        <dbReference type="SAM" id="MobiDB-lite"/>
    </source>
</evidence>
<evidence type="ECO:0000313" key="2">
    <source>
        <dbReference type="EMBL" id="KAL2651680.1"/>
    </source>
</evidence>
<proteinExistence type="predicted"/>
<organism evidence="2 3">
    <name type="scientific">Riccia fluitans</name>
    <dbReference type="NCBI Taxonomy" id="41844"/>
    <lineage>
        <taxon>Eukaryota</taxon>
        <taxon>Viridiplantae</taxon>
        <taxon>Streptophyta</taxon>
        <taxon>Embryophyta</taxon>
        <taxon>Marchantiophyta</taxon>
        <taxon>Marchantiopsida</taxon>
        <taxon>Marchantiidae</taxon>
        <taxon>Marchantiales</taxon>
        <taxon>Ricciaceae</taxon>
        <taxon>Riccia</taxon>
    </lineage>
</organism>
<gene>
    <name evidence="2" type="ORF">R1flu_019808</name>
</gene>
<reference evidence="2 3" key="1">
    <citation type="submission" date="2024-09" db="EMBL/GenBank/DDBJ databases">
        <title>Chromosome-scale assembly of Riccia fluitans.</title>
        <authorList>
            <person name="Paukszto L."/>
            <person name="Sawicki J."/>
            <person name="Karawczyk K."/>
            <person name="Piernik-Szablinska J."/>
            <person name="Szczecinska M."/>
            <person name="Mazdziarz M."/>
        </authorList>
    </citation>
    <scope>NUCLEOTIDE SEQUENCE [LARGE SCALE GENOMIC DNA]</scope>
    <source>
        <strain evidence="2">Rf_01</strain>
        <tissue evidence="2">Aerial parts of the thallus</tissue>
    </source>
</reference>